<gene>
    <name evidence="2" type="ORF">S7711_02631</name>
</gene>
<feature type="region of interest" description="Disordered" evidence="1">
    <location>
        <begin position="121"/>
        <end position="157"/>
    </location>
</feature>
<accession>A0A084B912</accession>
<evidence type="ECO:0000313" key="3">
    <source>
        <dbReference type="Proteomes" id="UP000028045"/>
    </source>
</evidence>
<evidence type="ECO:0000256" key="1">
    <source>
        <dbReference type="SAM" id="MobiDB-lite"/>
    </source>
</evidence>
<dbReference type="HOGENOM" id="CLU_082201_0_0_1"/>
<name>A0A084B912_STACB</name>
<dbReference type="AlphaFoldDB" id="A0A084B912"/>
<keyword evidence="3" id="KW-1185">Reference proteome</keyword>
<dbReference type="EMBL" id="KL647681">
    <property type="protein sequence ID" value="KEY74041.1"/>
    <property type="molecule type" value="Genomic_DNA"/>
</dbReference>
<feature type="compositionally biased region" description="Acidic residues" evidence="1">
    <location>
        <begin position="122"/>
        <end position="131"/>
    </location>
</feature>
<dbReference type="OrthoDB" id="10407265at2759"/>
<reference evidence="2 3" key="1">
    <citation type="journal article" date="2014" name="BMC Genomics">
        <title>Comparative genome sequencing reveals chemotype-specific gene clusters in the toxigenic black mold Stachybotrys.</title>
        <authorList>
            <person name="Semeiks J."/>
            <person name="Borek D."/>
            <person name="Otwinowski Z."/>
            <person name="Grishin N.V."/>
        </authorList>
    </citation>
    <scope>NUCLEOTIDE SEQUENCE [LARGE SCALE GENOMIC DNA]</scope>
    <source>
        <strain evidence="3">CBS 109288 / IBT 7711</strain>
    </source>
</reference>
<dbReference type="Proteomes" id="UP000028045">
    <property type="component" value="Unassembled WGS sequence"/>
</dbReference>
<sequence length="294" mass="32007">MCQVGLSACVVPECHQIHLCELVRSRRVLRQTPSLDPTASIPVRSTLNLSPDPGCGGLRFSVVARKGRCIRHDLASGSTFARFGPTDRRPSTCFDDSCAYVSSDEEDDGRPAGYVPDKLYEETEGDEDNEDGNVPRGFAPTREPLISTPDTDDDEDSLSLYEEDVTLSEDDDEPNNGMPAAIPAAAITSPAFLRNVQLDAMGHYVPIVAPEAPPAFLRNVQLDASGHHSPASPGHIRDAATAWLEQTWNEHYSTRGQPSVGPAGVRHDSTELLETAAMAEFYRVLGEHLARNRN</sequence>
<organism evidence="2 3">
    <name type="scientific">Stachybotrys chartarum (strain CBS 109288 / IBT 7711)</name>
    <name type="common">Toxic black mold</name>
    <name type="synonym">Stilbospora chartarum</name>
    <dbReference type="NCBI Taxonomy" id="1280523"/>
    <lineage>
        <taxon>Eukaryota</taxon>
        <taxon>Fungi</taxon>
        <taxon>Dikarya</taxon>
        <taxon>Ascomycota</taxon>
        <taxon>Pezizomycotina</taxon>
        <taxon>Sordariomycetes</taxon>
        <taxon>Hypocreomycetidae</taxon>
        <taxon>Hypocreales</taxon>
        <taxon>Stachybotryaceae</taxon>
        <taxon>Stachybotrys</taxon>
    </lineage>
</organism>
<protein>
    <submittedName>
        <fullName evidence="2">Uncharacterized protein</fullName>
    </submittedName>
</protein>
<evidence type="ECO:0000313" key="2">
    <source>
        <dbReference type="EMBL" id="KEY74041.1"/>
    </source>
</evidence>
<proteinExistence type="predicted"/>